<dbReference type="InterPro" id="IPR048020">
    <property type="entry name" value="Transpos_IS3"/>
</dbReference>
<dbReference type="Proteomes" id="UP000045051">
    <property type="component" value="Unassembled WGS sequence"/>
</dbReference>
<organism evidence="2 3">
    <name type="scientific">Capnocytophaga canis</name>
    <dbReference type="NCBI Taxonomy" id="1848903"/>
    <lineage>
        <taxon>Bacteria</taxon>
        <taxon>Pseudomonadati</taxon>
        <taxon>Bacteroidota</taxon>
        <taxon>Flavobacteriia</taxon>
        <taxon>Flavobacteriales</taxon>
        <taxon>Flavobacteriaceae</taxon>
        <taxon>Capnocytophaga</taxon>
    </lineage>
</organism>
<accession>A0A0B7I900</accession>
<proteinExistence type="predicted"/>
<dbReference type="GO" id="GO:0004523">
    <property type="term" value="F:RNA-DNA hybrid ribonuclease activity"/>
    <property type="evidence" value="ECO:0007669"/>
    <property type="project" value="UniProtKB-EC"/>
</dbReference>
<dbReference type="GO" id="GO:0003676">
    <property type="term" value="F:nucleic acid binding"/>
    <property type="evidence" value="ECO:0007669"/>
    <property type="project" value="InterPro"/>
</dbReference>
<gene>
    <name evidence="2" type="ORF">CCAND38_340003</name>
</gene>
<evidence type="ECO:0000313" key="3">
    <source>
        <dbReference type="Proteomes" id="UP000045051"/>
    </source>
</evidence>
<evidence type="ECO:0000313" key="2">
    <source>
        <dbReference type="EMBL" id="CEN46383.1"/>
    </source>
</evidence>
<dbReference type="InterPro" id="IPR001584">
    <property type="entry name" value="Integrase_cat-core"/>
</dbReference>
<dbReference type="EMBL" id="CDOI01000145">
    <property type="protein sequence ID" value="CEN46383.1"/>
    <property type="molecule type" value="Genomic_DNA"/>
</dbReference>
<dbReference type="PROSITE" id="PS50994">
    <property type="entry name" value="INTEGRASE"/>
    <property type="match status" value="1"/>
</dbReference>
<dbReference type="GO" id="GO:0015074">
    <property type="term" value="P:DNA integration"/>
    <property type="evidence" value="ECO:0007669"/>
    <property type="project" value="InterPro"/>
</dbReference>
<dbReference type="PANTHER" id="PTHR46889">
    <property type="entry name" value="TRANSPOSASE INSF FOR INSERTION SEQUENCE IS3B-RELATED"/>
    <property type="match status" value="1"/>
</dbReference>
<dbReference type="EC" id="3.1.26.4" evidence="2"/>
<dbReference type="Gene3D" id="3.30.420.10">
    <property type="entry name" value="Ribonuclease H-like superfamily/Ribonuclease H"/>
    <property type="match status" value="1"/>
</dbReference>
<reference evidence="2 3" key="1">
    <citation type="submission" date="2015-01" db="EMBL/GenBank/DDBJ databases">
        <authorList>
            <person name="MANFREDI Pablo"/>
        </authorList>
    </citation>
    <scope>NUCLEOTIDE SEQUENCE [LARGE SCALE GENOMIC DNA]</scope>
    <source>
        <strain evidence="2 3">CcD38</strain>
    </source>
</reference>
<sequence>MDRQVYYRNLKRRDTRKNNAKQVVAMVAEIRKHSPKMGGRKLYFLLKEELKMLKIGRDKFFNILRANHLLIISKRSYHKTTNSLHRFRKHTNLIKDYQVKAPNRLWVADITYLGNRENPAYLSLITDAYSKKIVGYDVSDSLASTSSLKALKSALKKEKIEGLIHHSDRGLQYCSDDYQKVLNQYNIRCSMTQESDPYENAIAERINGILKQEYDIDKFNVNLQCRKKLVADVIKIYNEKRPHFSNHFLTPKQDAYPTGISS</sequence>
<dbReference type="NCBIfam" id="NF033516">
    <property type="entry name" value="transpos_IS3"/>
    <property type="match status" value="1"/>
</dbReference>
<protein>
    <submittedName>
        <fullName evidence="2">ISO-S3 31 kDa protein (Modular protein)</fullName>
        <ecNumber evidence="2">3.1.26.4</ecNumber>
    </submittedName>
</protein>
<dbReference type="PANTHER" id="PTHR46889:SF5">
    <property type="entry name" value="INTEGRASE PROTEIN"/>
    <property type="match status" value="1"/>
</dbReference>
<keyword evidence="2" id="KW-0378">Hydrolase</keyword>
<evidence type="ECO:0000259" key="1">
    <source>
        <dbReference type="PROSITE" id="PS50994"/>
    </source>
</evidence>
<keyword evidence="3" id="KW-1185">Reference proteome</keyword>
<dbReference type="SUPFAM" id="SSF53098">
    <property type="entry name" value="Ribonuclease H-like"/>
    <property type="match status" value="1"/>
</dbReference>
<feature type="domain" description="Integrase catalytic" evidence="1">
    <location>
        <begin position="98"/>
        <end position="259"/>
    </location>
</feature>
<dbReference type="InterPro" id="IPR036397">
    <property type="entry name" value="RNaseH_sf"/>
</dbReference>
<dbReference type="Pfam" id="PF00665">
    <property type="entry name" value="rve"/>
    <property type="match status" value="1"/>
</dbReference>
<dbReference type="InterPro" id="IPR012337">
    <property type="entry name" value="RNaseH-like_sf"/>
</dbReference>
<name>A0A0B7I900_9FLAO</name>
<dbReference type="InterPro" id="IPR050900">
    <property type="entry name" value="Transposase_IS3/IS150/IS904"/>
</dbReference>
<dbReference type="RefSeq" id="WP_231550002.1">
    <property type="nucleotide sequence ID" value="NZ_CDOH01000168.1"/>
</dbReference>
<dbReference type="AlphaFoldDB" id="A0A0B7I900"/>